<dbReference type="GO" id="GO:0000455">
    <property type="term" value="P:enzyme-directed rRNA pseudouridine synthesis"/>
    <property type="evidence" value="ECO:0007669"/>
    <property type="project" value="UniProtKB-ARBA"/>
</dbReference>
<feature type="compositionally biased region" description="Basic residues" evidence="4">
    <location>
        <begin position="12"/>
        <end position="25"/>
    </location>
</feature>
<dbReference type="PANTHER" id="PTHR47683:SF2">
    <property type="entry name" value="RNA-BINDING S4 DOMAIN-CONTAINING PROTEIN"/>
    <property type="match status" value="1"/>
</dbReference>
<evidence type="ECO:0000313" key="6">
    <source>
        <dbReference type="EMBL" id="SHI32258.1"/>
    </source>
</evidence>
<dbReference type="Pfam" id="PF00849">
    <property type="entry name" value="PseudoU_synth_2"/>
    <property type="match status" value="1"/>
</dbReference>
<accession>A0A1M6A6Z0</accession>
<dbReference type="CDD" id="cd00165">
    <property type="entry name" value="S4"/>
    <property type="match status" value="1"/>
</dbReference>
<dbReference type="PROSITE" id="PS50889">
    <property type="entry name" value="S4"/>
    <property type="match status" value="1"/>
</dbReference>
<keyword evidence="2" id="KW-0413">Isomerase</keyword>
<dbReference type="PANTHER" id="PTHR47683">
    <property type="entry name" value="PSEUDOURIDINE SYNTHASE FAMILY PROTEIN-RELATED"/>
    <property type="match status" value="1"/>
</dbReference>
<dbReference type="GO" id="GO:0003723">
    <property type="term" value="F:RNA binding"/>
    <property type="evidence" value="ECO:0007669"/>
    <property type="project" value="UniProtKB-KW"/>
</dbReference>
<dbReference type="InterPro" id="IPR036986">
    <property type="entry name" value="S4_RNA-bd_sf"/>
</dbReference>
<dbReference type="Gene3D" id="3.30.70.1560">
    <property type="entry name" value="Alpha-L RNA-binding motif"/>
    <property type="match status" value="1"/>
</dbReference>
<keyword evidence="7" id="KW-1185">Reference proteome</keyword>
<dbReference type="InterPro" id="IPR002942">
    <property type="entry name" value="S4_RNA-bd"/>
</dbReference>
<organism evidence="6 7">
    <name type="scientific">Aequorivita viscosa</name>
    <dbReference type="NCBI Taxonomy" id="797419"/>
    <lineage>
        <taxon>Bacteria</taxon>
        <taxon>Pseudomonadati</taxon>
        <taxon>Bacteroidota</taxon>
        <taxon>Flavobacteriia</taxon>
        <taxon>Flavobacteriales</taxon>
        <taxon>Flavobacteriaceae</taxon>
        <taxon>Aequorivita</taxon>
    </lineage>
</organism>
<dbReference type="EMBL" id="FQYV01000001">
    <property type="protein sequence ID" value="SHI32258.1"/>
    <property type="molecule type" value="Genomic_DNA"/>
</dbReference>
<dbReference type="AlphaFoldDB" id="A0A1M6A6Z0"/>
<feature type="domain" description="RNA-binding S4" evidence="5">
    <location>
        <begin position="83"/>
        <end position="145"/>
    </location>
</feature>
<dbReference type="Gene3D" id="3.10.290.10">
    <property type="entry name" value="RNA-binding S4 domain"/>
    <property type="match status" value="1"/>
</dbReference>
<sequence length="312" mass="34990">MSTQDNYDSGRGSKKPGKNARKKSMARGNAPLKNEGAPRKTGRQQDPTTRSKPKLKFDKDGKEIGRRPKPVVQVKKSNPADGIRLNKYIANSGVCSRREADTFIATGLVTVNGEIINEMGHKVQLGDDVRFDGRRLNPEPKTYVLLNKPKGFATTDSNSKGMTVMDLVANATTAKIKPFGRLGRNATGLLLFTNDDEFVQKFMKKGITRLFHVELDKNLKQEHLKKIREGFKIEDKEIQVEDISYVDKAPKSEVGLKMKHTGNSVIRMIFESLGYDVVRVDCVTLGPLTKKDLPRGRYRHLTENELNLFSMA</sequence>
<dbReference type="InterPro" id="IPR006145">
    <property type="entry name" value="PsdUridine_synth_RsuA/RluA"/>
</dbReference>
<dbReference type="OrthoDB" id="9807213at2"/>
<dbReference type="SUPFAM" id="SSF55120">
    <property type="entry name" value="Pseudouridine synthase"/>
    <property type="match status" value="1"/>
</dbReference>
<dbReference type="RefSeq" id="WP_073213792.1">
    <property type="nucleotide sequence ID" value="NZ_FNNS01000002.1"/>
</dbReference>
<feature type="compositionally biased region" description="Basic and acidic residues" evidence="4">
    <location>
        <begin position="55"/>
        <end position="66"/>
    </location>
</feature>
<dbReference type="Pfam" id="PF01479">
    <property type="entry name" value="S4"/>
    <property type="match status" value="1"/>
</dbReference>
<dbReference type="GO" id="GO:0120159">
    <property type="term" value="F:rRNA pseudouridine synthase activity"/>
    <property type="evidence" value="ECO:0007669"/>
    <property type="project" value="UniProtKB-ARBA"/>
</dbReference>
<comment type="similarity">
    <text evidence="1">Belongs to the pseudouridine synthase RsuA family.</text>
</comment>
<dbReference type="STRING" id="797419.SAMN05216556_10297"/>
<dbReference type="InterPro" id="IPR020103">
    <property type="entry name" value="PsdUridine_synth_cat_dom_sf"/>
</dbReference>
<gene>
    <name evidence="6" type="ORF">SAMN04487908_10196</name>
</gene>
<name>A0A1M6A6Z0_9FLAO</name>
<dbReference type="SUPFAM" id="SSF55174">
    <property type="entry name" value="Alpha-L RNA-binding motif"/>
    <property type="match status" value="1"/>
</dbReference>
<keyword evidence="3" id="KW-0694">RNA-binding</keyword>
<dbReference type="InterPro" id="IPR042092">
    <property type="entry name" value="PsdUridine_s_RsuA/RluB/E/F_cat"/>
</dbReference>
<evidence type="ECO:0000256" key="2">
    <source>
        <dbReference type="ARBA" id="ARBA00023235"/>
    </source>
</evidence>
<evidence type="ECO:0000256" key="3">
    <source>
        <dbReference type="PROSITE-ProRule" id="PRU00182"/>
    </source>
</evidence>
<feature type="region of interest" description="Disordered" evidence="4">
    <location>
        <begin position="1"/>
        <end position="78"/>
    </location>
</feature>
<dbReference type="FunFam" id="3.10.290.10:FF:000003">
    <property type="entry name" value="Pseudouridine synthase"/>
    <property type="match status" value="1"/>
</dbReference>
<evidence type="ECO:0000313" key="7">
    <source>
        <dbReference type="Proteomes" id="UP000184172"/>
    </source>
</evidence>
<dbReference type="InterPro" id="IPR050343">
    <property type="entry name" value="RsuA_PseudoU_synthase"/>
</dbReference>
<dbReference type="Proteomes" id="UP000184172">
    <property type="component" value="Unassembled WGS sequence"/>
</dbReference>
<protein>
    <submittedName>
        <fullName evidence="6">23S rRNA pseudouridine2605 synthase</fullName>
    </submittedName>
</protein>
<dbReference type="SMART" id="SM00363">
    <property type="entry name" value="S4"/>
    <property type="match status" value="1"/>
</dbReference>
<reference evidence="7" key="1">
    <citation type="submission" date="2016-11" db="EMBL/GenBank/DDBJ databases">
        <authorList>
            <person name="Varghese N."/>
            <person name="Submissions S."/>
        </authorList>
    </citation>
    <scope>NUCLEOTIDE SEQUENCE [LARGE SCALE GENOMIC DNA]</scope>
    <source>
        <strain evidence="7">DSM 26349</strain>
    </source>
</reference>
<evidence type="ECO:0000259" key="5">
    <source>
        <dbReference type="SMART" id="SM00363"/>
    </source>
</evidence>
<evidence type="ECO:0000256" key="4">
    <source>
        <dbReference type="SAM" id="MobiDB-lite"/>
    </source>
</evidence>
<proteinExistence type="inferred from homology"/>
<evidence type="ECO:0000256" key="1">
    <source>
        <dbReference type="ARBA" id="ARBA00008348"/>
    </source>
</evidence>
<dbReference type="InterPro" id="IPR020094">
    <property type="entry name" value="TruA/RsuA/RluB/E/F_N"/>
</dbReference>
<dbReference type="Gene3D" id="3.30.70.580">
    <property type="entry name" value="Pseudouridine synthase I, catalytic domain, N-terminal subdomain"/>
    <property type="match status" value="1"/>
</dbReference>